<feature type="compositionally biased region" description="Acidic residues" evidence="1">
    <location>
        <begin position="1"/>
        <end position="12"/>
    </location>
</feature>
<organism evidence="2 3">
    <name type="scientific">Favolaschia claudopus</name>
    <dbReference type="NCBI Taxonomy" id="2862362"/>
    <lineage>
        <taxon>Eukaryota</taxon>
        <taxon>Fungi</taxon>
        <taxon>Dikarya</taxon>
        <taxon>Basidiomycota</taxon>
        <taxon>Agaricomycotina</taxon>
        <taxon>Agaricomycetes</taxon>
        <taxon>Agaricomycetidae</taxon>
        <taxon>Agaricales</taxon>
        <taxon>Marasmiineae</taxon>
        <taxon>Mycenaceae</taxon>
        <taxon>Favolaschia</taxon>
    </lineage>
</organism>
<keyword evidence="3" id="KW-1185">Reference proteome</keyword>
<dbReference type="EMBL" id="JAWWNJ010000103">
    <property type="protein sequence ID" value="KAK6993202.1"/>
    <property type="molecule type" value="Genomic_DNA"/>
</dbReference>
<protein>
    <submittedName>
        <fullName evidence="2">Uncharacterized protein</fullName>
    </submittedName>
</protein>
<evidence type="ECO:0000313" key="3">
    <source>
        <dbReference type="Proteomes" id="UP001362999"/>
    </source>
</evidence>
<proteinExistence type="predicted"/>
<reference evidence="2 3" key="1">
    <citation type="journal article" date="2024" name="J Genomics">
        <title>Draft genome sequencing and assembly of Favolaschia claudopus CIRM-BRFM 2984 isolated from oak limbs.</title>
        <authorList>
            <person name="Navarro D."/>
            <person name="Drula E."/>
            <person name="Chaduli D."/>
            <person name="Cazenave R."/>
            <person name="Ahrendt S."/>
            <person name="Wang J."/>
            <person name="Lipzen A."/>
            <person name="Daum C."/>
            <person name="Barry K."/>
            <person name="Grigoriev I.V."/>
            <person name="Favel A."/>
            <person name="Rosso M.N."/>
            <person name="Martin F."/>
        </authorList>
    </citation>
    <scope>NUCLEOTIDE SEQUENCE [LARGE SCALE GENOMIC DNA]</scope>
    <source>
        <strain evidence="2 3">CIRM-BRFM 2984</strain>
    </source>
</reference>
<name>A0AAV9ZW41_9AGAR</name>
<gene>
    <name evidence="2" type="ORF">R3P38DRAFT_3223816</name>
</gene>
<accession>A0AAV9ZW41</accession>
<feature type="region of interest" description="Disordered" evidence="1">
    <location>
        <begin position="172"/>
        <end position="214"/>
    </location>
</feature>
<dbReference type="Proteomes" id="UP001362999">
    <property type="component" value="Unassembled WGS sequence"/>
</dbReference>
<feature type="region of interest" description="Disordered" evidence="1">
    <location>
        <begin position="1"/>
        <end position="61"/>
    </location>
</feature>
<evidence type="ECO:0000256" key="1">
    <source>
        <dbReference type="SAM" id="MobiDB-lite"/>
    </source>
</evidence>
<evidence type="ECO:0000313" key="2">
    <source>
        <dbReference type="EMBL" id="KAK6993202.1"/>
    </source>
</evidence>
<sequence>MYDDDEFSDNDEQYPHDHDEEDLARYLAEQRRYHNNEEDGDGGAEMGGNQAGESERENSASAYHDGKGIHYVVAFRAQLPPLQPNERRRKNAPLPVTNCSVYVHESSSLAQVLDAALNSVRRNDLTFKIVGKELRAPKFSVVYSVPRSSLKNMNLTSTDDFKSLLEAATAKGKPEAKLEINENPIPETPSASGTVSNENDKGSRKRKLPPEEEELAETVTQLRGENRCSDKNCSSQYCFVGNATAHHVRLTPVHLNVWAAAIVAKMPGVDVKNPPPPEEQKMFWPDYQQLDDADDISLLARRRVASNKSQTSPTVNIQNDYGGLAAIFGPLIANAFPSTPPTVSSPTLTIAPSHANAPVSPAKPARMTMSVFCNSFDLDQEIFQRLEPLELAGPHLLAFVENAVLNQYLKIGQRAALRHAESEWKKGKTGL</sequence>
<comment type="caution">
    <text evidence="2">The sequence shown here is derived from an EMBL/GenBank/DDBJ whole genome shotgun (WGS) entry which is preliminary data.</text>
</comment>
<dbReference type="AlphaFoldDB" id="A0AAV9ZW41"/>
<feature type="compositionally biased region" description="Basic and acidic residues" evidence="1">
    <location>
        <begin position="28"/>
        <end position="37"/>
    </location>
</feature>